<sequence length="468" mass="49497">MANATETIDVDDPYHLTPEGIQDPPAGWRASLRFFGPGLVLSAALVGAGELIATTSLGAEAGFALLWLVIVSTSVKVALQVELARWTISSGEPALTGFNKVPPHIGRIGWVNLLWIVLALVKIVQTGGLVGGVAAACSILIPLGSAPLGFTSLAIWTVIVTAVTIGLLYSNRYGLIERGAALLVVVFVLLTLVIAIGLPFTPLGYGVDDLAGGLAFRIPAGSLGIALAMFGLTGVGAEEITAYSYWCLEKGYARWSGPPDGSDAWIQRATGWITVMYKDAAFSWAIYTAGTLAFYAMGAAVLHPLGVAPEGNDMITTLSRIYTDTLGEWAGTLFLISAIAVLGSTLWAALPAWTRFSTNALALLGVLEWTNTRRRMAWIRFFTVAFPITWAAAYLLISAPVFMVTIGGIAGGGFLLAIVVAVWYLRSNETDPRLRGGYPFHVFLMLSSIAIILVGIYALLDASGVAVT</sequence>
<feature type="transmembrane region" description="Helical" evidence="5">
    <location>
        <begin position="147"/>
        <end position="169"/>
    </location>
</feature>
<dbReference type="PANTHER" id="PTHR11706">
    <property type="entry name" value="SOLUTE CARRIER PROTEIN FAMILY 11 MEMBER"/>
    <property type="match status" value="1"/>
</dbReference>
<keyword evidence="2 5" id="KW-0812">Transmembrane</keyword>
<dbReference type="AlphaFoldDB" id="A0A368VY92"/>
<dbReference type="OrthoDB" id="9787548at2"/>
<name>A0A368VY92_9ACTN</name>
<feature type="transmembrane region" description="Helical" evidence="5">
    <location>
        <begin position="377"/>
        <end position="397"/>
    </location>
</feature>
<gene>
    <name evidence="6" type="ORF">DFQ14_102103</name>
</gene>
<feature type="transmembrane region" description="Helical" evidence="5">
    <location>
        <begin position="113"/>
        <end position="141"/>
    </location>
</feature>
<comment type="caution">
    <text evidence="6">The sequence shown here is derived from an EMBL/GenBank/DDBJ whole genome shotgun (WGS) entry which is preliminary data.</text>
</comment>
<feature type="transmembrane region" description="Helical" evidence="5">
    <location>
        <begin position="403"/>
        <end position="425"/>
    </location>
</feature>
<dbReference type="Proteomes" id="UP000253495">
    <property type="component" value="Unassembled WGS sequence"/>
</dbReference>
<evidence type="ECO:0000256" key="3">
    <source>
        <dbReference type="ARBA" id="ARBA00022989"/>
    </source>
</evidence>
<feature type="transmembrane region" description="Helical" evidence="5">
    <location>
        <begin position="326"/>
        <end position="350"/>
    </location>
</feature>
<proteinExistence type="predicted"/>
<evidence type="ECO:0000256" key="2">
    <source>
        <dbReference type="ARBA" id="ARBA00022692"/>
    </source>
</evidence>
<feature type="transmembrane region" description="Helical" evidence="5">
    <location>
        <begin position="437"/>
        <end position="460"/>
    </location>
</feature>
<reference evidence="6 7" key="1">
    <citation type="submission" date="2018-07" db="EMBL/GenBank/DDBJ databases">
        <title>Genomic Encyclopedia of Type Strains, Phase III (KMG-III): the genomes of soil and plant-associated and newly described type strains.</title>
        <authorList>
            <person name="Whitman W."/>
        </authorList>
    </citation>
    <scope>NUCLEOTIDE SEQUENCE [LARGE SCALE GENOMIC DNA]</scope>
    <source>
        <strain evidence="6 7">CECT 8575</strain>
    </source>
</reference>
<dbReference type="RefSeq" id="WP_114451680.1">
    <property type="nucleotide sequence ID" value="NZ_QPJC01000002.1"/>
</dbReference>
<feature type="transmembrane region" description="Helical" evidence="5">
    <location>
        <begin position="181"/>
        <end position="202"/>
    </location>
</feature>
<evidence type="ECO:0000313" key="7">
    <source>
        <dbReference type="Proteomes" id="UP000253495"/>
    </source>
</evidence>
<dbReference type="GO" id="GO:0015086">
    <property type="term" value="F:cadmium ion transmembrane transporter activity"/>
    <property type="evidence" value="ECO:0007669"/>
    <property type="project" value="TreeGrafter"/>
</dbReference>
<dbReference type="InterPro" id="IPR001046">
    <property type="entry name" value="NRAMP_fam"/>
</dbReference>
<protein>
    <submittedName>
        <fullName evidence="6">Mn2+/Fe2+ NRAMP family transporter</fullName>
    </submittedName>
</protein>
<evidence type="ECO:0000256" key="1">
    <source>
        <dbReference type="ARBA" id="ARBA00004141"/>
    </source>
</evidence>
<comment type="subcellular location">
    <subcellularLocation>
        <location evidence="1">Membrane</location>
        <topology evidence="1">Multi-pass membrane protein</topology>
    </subcellularLocation>
</comment>
<organism evidence="6 7">
    <name type="scientific">Halopolyspora algeriensis</name>
    <dbReference type="NCBI Taxonomy" id="1500506"/>
    <lineage>
        <taxon>Bacteria</taxon>
        <taxon>Bacillati</taxon>
        <taxon>Actinomycetota</taxon>
        <taxon>Actinomycetes</taxon>
        <taxon>Actinomycetes incertae sedis</taxon>
        <taxon>Halopolyspora</taxon>
    </lineage>
</organism>
<dbReference type="EMBL" id="QPJC01000002">
    <property type="protein sequence ID" value="RCW45802.1"/>
    <property type="molecule type" value="Genomic_DNA"/>
</dbReference>
<feature type="transmembrane region" description="Helical" evidence="5">
    <location>
        <begin position="284"/>
        <end position="306"/>
    </location>
</feature>
<feature type="transmembrane region" description="Helical" evidence="5">
    <location>
        <begin position="214"/>
        <end position="235"/>
    </location>
</feature>
<dbReference type="PANTHER" id="PTHR11706:SF3">
    <property type="entry name" value="METAL ION TRANSPORT PROTEIN"/>
    <property type="match status" value="1"/>
</dbReference>
<keyword evidence="3 5" id="KW-1133">Transmembrane helix</keyword>
<feature type="transmembrane region" description="Helical" evidence="5">
    <location>
        <begin position="34"/>
        <end position="55"/>
    </location>
</feature>
<evidence type="ECO:0000313" key="6">
    <source>
        <dbReference type="EMBL" id="RCW45802.1"/>
    </source>
</evidence>
<dbReference type="GO" id="GO:0034755">
    <property type="term" value="P:iron ion transmembrane transport"/>
    <property type="evidence" value="ECO:0007669"/>
    <property type="project" value="TreeGrafter"/>
</dbReference>
<evidence type="ECO:0000256" key="5">
    <source>
        <dbReference type="SAM" id="Phobius"/>
    </source>
</evidence>
<evidence type="ECO:0000256" key="4">
    <source>
        <dbReference type="ARBA" id="ARBA00023136"/>
    </source>
</evidence>
<keyword evidence="7" id="KW-1185">Reference proteome</keyword>
<keyword evidence="4 5" id="KW-0472">Membrane</keyword>
<dbReference type="GO" id="GO:0005886">
    <property type="term" value="C:plasma membrane"/>
    <property type="evidence" value="ECO:0007669"/>
    <property type="project" value="TreeGrafter"/>
</dbReference>
<dbReference type="NCBIfam" id="NF037982">
    <property type="entry name" value="Nramp_1"/>
    <property type="match status" value="1"/>
</dbReference>
<feature type="transmembrane region" description="Helical" evidence="5">
    <location>
        <begin position="61"/>
        <end position="79"/>
    </location>
</feature>
<dbReference type="GO" id="GO:0005384">
    <property type="term" value="F:manganese ion transmembrane transporter activity"/>
    <property type="evidence" value="ECO:0007669"/>
    <property type="project" value="TreeGrafter"/>
</dbReference>
<accession>A0A368VY92</accession>